<dbReference type="InterPro" id="IPR029062">
    <property type="entry name" value="Class_I_gatase-like"/>
</dbReference>
<evidence type="ECO:0000256" key="1">
    <source>
        <dbReference type="ARBA" id="ARBA00006534"/>
    </source>
</evidence>
<keyword evidence="4" id="KW-0720">Serine protease</keyword>
<dbReference type="Gene3D" id="3.40.50.880">
    <property type="match status" value="1"/>
</dbReference>
<accession>A0A2G8TK28</accession>
<evidence type="ECO:0000256" key="3">
    <source>
        <dbReference type="ARBA" id="ARBA00022801"/>
    </source>
</evidence>
<sequence>MFGQKRTWRIVCNSVLALSLTTTIGAAHAGKPPPYTYTSVGTPATAPAVGAVQPYPSYVLMGGGPDVDEAFRWMIKQAGVRPGTGGRLVVIRVTGDGAYNPYIYYSSPASSTASADIVDGWVGGASLGLTSVETLVIPSIAAANDAFVNATVGRANAVWIAGGDQSDYIKLWKGQALERTLNTLMRNNIPVGGTSAGLAVLGQFDYAALSGTVTSAQAMSNPYNKYMTLDPAPLSTSGGFLAPPALANTIFDSHLDARDRMGRLVTFVSRLVASYPGSGSQQFGCTGGVLANNAARGIGVSVESALLVNWDPVNGHYAGRRVTNTPAPTTEAAVYFVNVTQGPTLCASGKPLTIGASAVQIRKLADSNTVINMSDWSSFPIHRSVGVTAGVLSPDPY</sequence>
<feature type="chain" id="PRO_5013842859" evidence="5">
    <location>
        <begin position="30"/>
        <end position="397"/>
    </location>
</feature>
<evidence type="ECO:0000256" key="5">
    <source>
        <dbReference type="SAM" id="SignalP"/>
    </source>
</evidence>
<protein>
    <submittedName>
        <fullName evidence="6">Cyanophycinase</fullName>
    </submittedName>
</protein>
<reference evidence="6 7" key="1">
    <citation type="submission" date="2017-10" db="EMBL/GenBank/DDBJ databases">
        <title>Massilia psychrophilum sp. nov., a novel purple-pigmented bacterium isolated from Tianshan glacier, Xinjiang Municipality, China.</title>
        <authorList>
            <person name="Wang H."/>
        </authorList>
    </citation>
    <scope>NUCLEOTIDE SEQUENCE [LARGE SCALE GENOMIC DNA]</scope>
    <source>
        <strain evidence="6 7">JCM 30074</strain>
    </source>
</reference>
<dbReference type="CDD" id="cd03145">
    <property type="entry name" value="GAT1_cyanophycinase"/>
    <property type="match status" value="1"/>
</dbReference>
<dbReference type="Pfam" id="PF03575">
    <property type="entry name" value="Peptidase_S51"/>
    <property type="match status" value="1"/>
</dbReference>
<gene>
    <name evidence="6" type="ORF">CR105_04850</name>
</gene>
<evidence type="ECO:0000313" key="6">
    <source>
        <dbReference type="EMBL" id="PIL46401.1"/>
    </source>
</evidence>
<dbReference type="GO" id="GO:0006508">
    <property type="term" value="P:proteolysis"/>
    <property type="evidence" value="ECO:0007669"/>
    <property type="project" value="UniProtKB-KW"/>
</dbReference>
<dbReference type="PANTHER" id="PTHR36175">
    <property type="entry name" value="CYANOPHYCINASE"/>
    <property type="match status" value="1"/>
</dbReference>
<evidence type="ECO:0000256" key="4">
    <source>
        <dbReference type="ARBA" id="ARBA00022825"/>
    </source>
</evidence>
<keyword evidence="3" id="KW-0378">Hydrolase</keyword>
<evidence type="ECO:0000256" key="2">
    <source>
        <dbReference type="ARBA" id="ARBA00022670"/>
    </source>
</evidence>
<dbReference type="AlphaFoldDB" id="A0A2G8TK28"/>
<dbReference type="GO" id="GO:0008236">
    <property type="term" value="F:serine-type peptidase activity"/>
    <property type="evidence" value="ECO:0007669"/>
    <property type="project" value="UniProtKB-KW"/>
</dbReference>
<comment type="similarity">
    <text evidence="1">Belongs to the peptidase S51 family.</text>
</comment>
<name>A0A2G8TK28_9BURK</name>
<evidence type="ECO:0000313" key="7">
    <source>
        <dbReference type="Proteomes" id="UP000230390"/>
    </source>
</evidence>
<keyword evidence="2" id="KW-0645">Protease</keyword>
<organism evidence="6 7">
    <name type="scientific">Massilia eurypsychrophila</name>
    <dbReference type="NCBI Taxonomy" id="1485217"/>
    <lineage>
        <taxon>Bacteria</taxon>
        <taxon>Pseudomonadati</taxon>
        <taxon>Pseudomonadota</taxon>
        <taxon>Betaproteobacteria</taxon>
        <taxon>Burkholderiales</taxon>
        <taxon>Oxalobacteraceae</taxon>
        <taxon>Telluria group</taxon>
        <taxon>Massilia</taxon>
    </lineage>
</organism>
<dbReference type="EMBL" id="PDOC01000002">
    <property type="protein sequence ID" value="PIL46401.1"/>
    <property type="molecule type" value="Genomic_DNA"/>
</dbReference>
<dbReference type="Proteomes" id="UP000230390">
    <property type="component" value="Unassembled WGS sequence"/>
</dbReference>
<dbReference type="PANTHER" id="PTHR36175:SF1">
    <property type="entry name" value="CYANOPHYCINASE"/>
    <property type="match status" value="1"/>
</dbReference>
<dbReference type="SUPFAM" id="SSF52317">
    <property type="entry name" value="Class I glutamine amidotransferase-like"/>
    <property type="match status" value="1"/>
</dbReference>
<dbReference type="InterPro" id="IPR005320">
    <property type="entry name" value="Peptidase_S51"/>
</dbReference>
<comment type="caution">
    <text evidence="6">The sequence shown here is derived from an EMBL/GenBank/DDBJ whole genome shotgun (WGS) entry which is preliminary data.</text>
</comment>
<proteinExistence type="inferred from homology"/>
<feature type="signal peptide" evidence="5">
    <location>
        <begin position="1"/>
        <end position="29"/>
    </location>
</feature>
<keyword evidence="5" id="KW-0732">Signal</keyword>
<keyword evidence="7" id="KW-1185">Reference proteome</keyword>